<dbReference type="RefSeq" id="WP_188855366.1">
    <property type="nucleotide sequence ID" value="NZ_BMJJ01000022.1"/>
</dbReference>
<feature type="region of interest" description="Disordered" evidence="1">
    <location>
        <begin position="1"/>
        <end position="71"/>
    </location>
</feature>
<reference evidence="2" key="2">
    <citation type="submission" date="2020-09" db="EMBL/GenBank/DDBJ databases">
        <authorList>
            <person name="Sun Q."/>
            <person name="Zhou Y."/>
        </authorList>
    </citation>
    <scope>NUCLEOTIDE SEQUENCE</scope>
    <source>
        <strain evidence="2">CGMCC 1.15493</strain>
    </source>
</reference>
<gene>
    <name evidence="2" type="ORF">GCM10011335_52060</name>
</gene>
<evidence type="ECO:0000313" key="2">
    <source>
        <dbReference type="EMBL" id="GGD42991.1"/>
    </source>
</evidence>
<keyword evidence="3" id="KW-1185">Reference proteome</keyword>
<feature type="compositionally biased region" description="Basic and acidic residues" evidence="1">
    <location>
        <begin position="53"/>
        <end position="65"/>
    </location>
</feature>
<dbReference type="Proteomes" id="UP000613160">
    <property type="component" value="Unassembled WGS sequence"/>
</dbReference>
<evidence type="ECO:0000256" key="1">
    <source>
        <dbReference type="SAM" id="MobiDB-lite"/>
    </source>
</evidence>
<name>A0A916YGX9_9HYPH</name>
<sequence>MSNIESNIVDPRGDRPSPDVVPVIDDPGADNVGSGEIDEPGADIPPIEPDPEEGGRRAPDIDRAEPAVGAT</sequence>
<organism evidence="2 3">
    <name type="scientific">Aureimonas glaciei</name>
    <dbReference type="NCBI Taxonomy" id="1776957"/>
    <lineage>
        <taxon>Bacteria</taxon>
        <taxon>Pseudomonadati</taxon>
        <taxon>Pseudomonadota</taxon>
        <taxon>Alphaproteobacteria</taxon>
        <taxon>Hyphomicrobiales</taxon>
        <taxon>Aurantimonadaceae</taxon>
        <taxon>Aureimonas</taxon>
    </lineage>
</organism>
<dbReference type="AlphaFoldDB" id="A0A916YGX9"/>
<protein>
    <submittedName>
        <fullName evidence="2">Uncharacterized protein</fullName>
    </submittedName>
</protein>
<reference evidence="2" key="1">
    <citation type="journal article" date="2014" name="Int. J. Syst. Evol. Microbiol.">
        <title>Complete genome sequence of Corynebacterium casei LMG S-19264T (=DSM 44701T), isolated from a smear-ripened cheese.</title>
        <authorList>
            <consortium name="US DOE Joint Genome Institute (JGI-PGF)"/>
            <person name="Walter F."/>
            <person name="Albersmeier A."/>
            <person name="Kalinowski J."/>
            <person name="Ruckert C."/>
        </authorList>
    </citation>
    <scope>NUCLEOTIDE SEQUENCE</scope>
    <source>
        <strain evidence="2">CGMCC 1.15493</strain>
    </source>
</reference>
<dbReference type="EMBL" id="BMJJ01000022">
    <property type="protein sequence ID" value="GGD42991.1"/>
    <property type="molecule type" value="Genomic_DNA"/>
</dbReference>
<proteinExistence type="predicted"/>
<comment type="caution">
    <text evidence="2">The sequence shown here is derived from an EMBL/GenBank/DDBJ whole genome shotgun (WGS) entry which is preliminary data.</text>
</comment>
<evidence type="ECO:0000313" key="3">
    <source>
        <dbReference type="Proteomes" id="UP000613160"/>
    </source>
</evidence>
<accession>A0A916YGX9</accession>